<evidence type="ECO:0000313" key="2">
    <source>
        <dbReference type="EMBL" id="MET1490927.1"/>
    </source>
</evidence>
<feature type="signal peptide" evidence="1">
    <location>
        <begin position="1"/>
        <end position="20"/>
    </location>
</feature>
<organism evidence="2 3">
    <name type="scientific">Uliginosibacterium paludis</name>
    <dbReference type="NCBI Taxonomy" id="1615952"/>
    <lineage>
        <taxon>Bacteria</taxon>
        <taxon>Pseudomonadati</taxon>
        <taxon>Pseudomonadota</taxon>
        <taxon>Betaproteobacteria</taxon>
        <taxon>Rhodocyclales</taxon>
        <taxon>Zoogloeaceae</taxon>
        <taxon>Uliginosibacterium</taxon>
    </lineage>
</organism>
<keyword evidence="3" id="KW-1185">Reference proteome</keyword>
<evidence type="ECO:0000256" key="1">
    <source>
        <dbReference type="SAM" id="SignalP"/>
    </source>
</evidence>
<keyword evidence="1" id="KW-0732">Signal</keyword>
<gene>
    <name evidence="2" type="ORF">ABVT11_13905</name>
</gene>
<proteinExistence type="predicted"/>
<reference evidence="2 3" key="1">
    <citation type="submission" date="2024-07" db="EMBL/GenBank/DDBJ databases">
        <title>Uliginosibacterium paludis KCTC:42655.</title>
        <authorList>
            <person name="Kim M.K."/>
        </authorList>
    </citation>
    <scope>NUCLEOTIDE SEQUENCE [LARGE SCALE GENOMIC DNA]</scope>
    <source>
        <strain evidence="2 3">KCTC 42655</strain>
    </source>
</reference>
<accession>A0ABV2CSQ0</accession>
<name>A0ABV2CSQ0_9RHOO</name>
<feature type="chain" id="PRO_5045374919" description="Lipoprotein" evidence="1">
    <location>
        <begin position="21"/>
        <end position="156"/>
    </location>
</feature>
<evidence type="ECO:0000313" key="3">
    <source>
        <dbReference type="Proteomes" id="UP001548590"/>
    </source>
</evidence>
<dbReference type="Proteomes" id="UP001548590">
    <property type="component" value="Unassembled WGS sequence"/>
</dbReference>
<sequence>MTNLKTLGLATMLCTLSACSAVTTLSTTQAGGSVRIAGDADRSAPRQVTRATRSFGYDEFKAEAPGQEPLYGVLPLKFNGGYLASSILFFTPAMFYSLREVYPEYEFDIAGRQVRYRKGPDAPWQTYTPDEEDRETARKFFEGAESVAPFVPVAKP</sequence>
<dbReference type="PROSITE" id="PS51257">
    <property type="entry name" value="PROKAR_LIPOPROTEIN"/>
    <property type="match status" value="1"/>
</dbReference>
<evidence type="ECO:0008006" key="4">
    <source>
        <dbReference type="Google" id="ProtNLM"/>
    </source>
</evidence>
<dbReference type="RefSeq" id="WP_345924781.1">
    <property type="nucleotide sequence ID" value="NZ_JBDIVF010000002.1"/>
</dbReference>
<comment type="caution">
    <text evidence="2">The sequence shown here is derived from an EMBL/GenBank/DDBJ whole genome shotgun (WGS) entry which is preliminary data.</text>
</comment>
<dbReference type="EMBL" id="JBEWLZ010000008">
    <property type="protein sequence ID" value="MET1490927.1"/>
    <property type="molecule type" value="Genomic_DNA"/>
</dbReference>
<protein>
    <recommendedName>
        <fullName evidence="4">Lipoprotein</fullName>
    </recommendedName>
</protein>